<dbReference type="RefSeq" id="WP_092751677.1">
    <property type="nucleotide sequence ID" value="NZ_FOCG01000001.1"/>
</dbReference>
<dbReference type="PROSITE" id="PS00058">
    <property type="entry name" value="DNA_MISMATCH_REPAIR_1"/>
    <property type="match status" value="1"/>
</dbReference>
<dbReference type="InterPro" id="IPR036890">
    <property type="entry name" value="HATPase_C_sf"/>
</dbReference>
<dbReference type="GO" id="GO:0030983">
    <property type="term" value="F:mismatched DNA binding"/>
    <property type="evidence" value="ECO:0007669"/>
    <property type="project" value="InterPro"/>
</dbReference>
<dbReference type="PANTHER" id="PTHR10073:SF12">
    <property type="entry name" value="DNA MISMATCH REPAIR PROTEIN MLH1"/>
    <property type="match status" value="1"/>
</dbReference>
<feature type="region of interest" description="Disordered" evidence="5">
    <location>
        <begin position="435"/>
        <end position="462"/>
    </location>
</feature>
<dbReference type="GO" id="GO:0016887">
    <property type="term" value="F:ATP hydrolysis activity"/>
    <property type="evidence" value="ECO:0007669"/>
    <property type="project" value="InterPro"/>
</dbReference>
<dbReference type="GO" id="GO:0140664">
    <property type="term" value="F:ATP-dependent DNA damage sensor activity"/>
    <property type="evidence" value="ECO:0007669"/>
    <property type="project" value="InterPro"/>
</dbReference>
<evidence type="ECO:0000313" key="8">
    <source>
        <dbReference type="EMBL" id="SEM58339.1"/>
    </source>
</evidence>
<evidence type="ECO:0000256" key="4">
    <source>
        <dbReference type="HAMAP-Rule" id="MF_00149"/>
    </source>
</evidence>
<dbReference type="Gene3D" id="3.30.1370.100">
    <property type="entry name" value="MutL, C-terminal domain, regulatory subdomain"/>
    <property type="match status" value="1"/>
</dbReference>
<dbReference type="SUPFAM" id="SSF55874">
    <property type="entry name" value="ATPase domain of HSP90 chaperone/DNA topoisomerase II/histidine kinase"/>
    <property type="match status" value="1"/>
</dbReference>
<dbReference type="InterPro" id="IPR014721">
    <property type="entry name" value="Ribsml_uS5_D2-typ_fold_subgr"/>
</dbReference>
<dbReference type="InterPro" id="IPR014762">
    <property type="entry name" value="DNA_mismatch_repair_CS"/>
</dbReference>
<evidence type="ECO:0000256" key="2">
    <source>
        <dbReference type="ARBA" id="ARBA00022763"/>
    </source>
</evidence>
<comment type="similarity">
    <text evidence="1 4">Belongs to the DNA mismatch repair MutL/HexB family.</text>
</comment>
<keyword evidence="2 4" id="KW-0227">DNA damage</keyword>
<dbReference type="Pfam" id="PF08676">
    <property type="entry name" value="MutL_C"/>
    <property type="match status" value="1"/>
</dbReference>
<proteinExistence type="inferred from homology"/>
<evidence type="ECO:0000256" key="1">
    <source>
        <dbReference type="ARBA" id="ARBA00006082"/>
    </source>
</evidence>
<dbReference type="InterPro" id="IPR002099">
    <property type="entry name" value="MutL/Mlh/PMS"/>
</dbReference>
<dbReference type="Pfam" id="PF13589">
    <property type="entry name" value="HATPase_c_3"/>
    <property type="match status" value="1"/>
</dbReference>
<dbReference type="PANTHER" id="PTHR10073">
    <property type="entry name" value="DNA MISMATCH REPAIR PROTEIN MLH, PMS, MUTL"/>
    <property type="match status" value="1"/>
</dbReference>
<organism evidence="8 9">
    <name type="scientific">Hydrogenoanaerobacterium saccharovorans</name>
    <dbReference type="NCBI Taxonomy" id="474960"/>
    <lineage>
        <taxon>Bacteria</taxon>
        <taxon>Bacillati</taxon>
        <taxon>Bacillota</taxon>
        <taxon>Clostridia</taxon>
        <taxon>Eubacteriales</taxon>
        <taxon>Oscillospiraceae</taxon>
        <taxon>Hydrogenoanaerobacterium</taxon>
    </lineage>
</organism>
<evidence type="ECO:0000256" key="3">
    <source>
        <dbReference type="ARBA" id="ARBA00023204"/>
    </source>
</evidence>
<dbReference type="AlphaFoldDB" id="A0A1H7ZLH3"/>
<name>A0A1H7ZLH3_9FIRM</name>
<dbReference type="HAMAP" id="MF_00149">
    <property type="entry name" value="DNA_mis_repair"/>
    <property type="match status" value="1"/>
</dbReference>
<dbReference type="EMBL" id="FOCG01000001">
    <property type="protein sequence ID" value="SEM58339.1"/>
    <property type="molecule type" value="Genomic_DNA"/>
</dbReference>
<gene>
    <name evidence="4" type="primary">mutL</name>
    <name evidence="8" type="ORF">SAMN05216180_0701</name>
</gene>
<accession>A0A1H7ZLH3</accession>
<dbReference type="InterPro" id="IPR014790">
    <property type="entry name" value="MutL_C"/>
</dbReference>
<dbReference type="Pfam" id="PF01119">
    <property type="entry name" value="DNA_mis_repair"/>
    <property type="match status" value="1"/>
</dbReference>
<dbReference type="InterPro" id="IPR042121">
    <property type="entry name" value="MutL_C_regsub"/>
</dbReference>
<dbReference type="GO" id="GO:0005524">
    <property type="term" value="F:ATP binding"/>
    <property type="evidence" value="ECO:0007669"/>
    <property type="project" value="InterPro"/>
</dbReference>
<dbReference type="InterPro" id="IPR020667">
    <property type="entry name" value="DNA_mismatch_repair_MutL"/>
</dbReference>
<dbReference type="Proteomes" id="UP000199158">
    <property type="component" value="Unassembled WGS sequence"/>
</dbReference>
<feature type="domain" description="MutL C-terminal dimerisation" evidence="6">
    <location>
        <begin position="469"/>
        <end position="609"/>
    </location>
</feature>
<dbReference type="Gene3D" id="3.30.565.10">
    <property type="entry name" value="Histidine kinase-like ATPase, C-terminal domain"/>
    <property type="match status" value="1"/>
</dbReference>
<dbReference type="Gene3D" id="3.30.1540.20">
    <property type="entry name" value="MutL, C-terminal domain, dimerisation subdomain"/>
    <property type="match status" value="1"/>
</dbReference>
<dbReference type="InterPro" id="IPR038973">
    <property type="entry name" value="MutL/Mlh/Pms-like"/>
</dbReference>
<dbReference type="FunFam" id="3.30.565.10:FF:000003">
    <property type="entry name" value="DNA mismatch repair endonuclease MutL"/>
    <property type="match status" value="1"/>
</dbReference>
<dbReference type="SMART" id="SM01340">
    <property type="entry name" value="DNA_mis_repair"/>
    <property type="match status" value="1"/>
</dbReference>
<dbReference type="InterPro" id="IPR037198">
    <property type="entry name" value="MutL_C_sf"/>
</dbReference>
<dbReference type="SUPFAM" id="SSF54211">
    <property type="entry name" value="Ribosomal protein S5 domain 2-like"/>
    <property type="match status" value="1"/>
</dbReference>
<dbReference type="NCBIfam" id="TIGR00585">
    <property type="entry name" value="mutl"/>
    <property type="match status" value="1"/>
</dbReference>
<dbReference type="CDD" id="cd00782">
    <property type="entry name" value="MutL_Trans"/>
    <property type="match status" value="1"/>
</dbReference>
<dbReference type="GO" id="GO:0006298">
    <property type="term" value="P:mismatch repair"/>
    <property type="evidence" value="ECO:0007669"/>
    <property type="project" value="UniProtKB-UniRule"/>
</dbReference>
<dbReference type="InterPro" id="IPR020568">
    <property type="entry name" value="Ribosomal_Su5_D2-typ_SF"/>
</dbReference>
<evidence type="ECO:0000313" key="9">
    <source>
        <dbReference type="Proteomes" id="UP000199158"/>
    </source>
</evidence>
<protein>
    <recommendedName>
        <fullName evidence="4">DNA mismatch repair protein MutL</fullName>
    </recommendedName>
</protein>
<comment type="function">
    <text evidence="4">This protein is involved in the repair of mismatches in DNA. It is required for dam-dependent methyl-directed DNA mismatch repair. May act as a 'molecular matchmaker', a protein that promotes the formation of a stable complex between two or more DNA-binding proteins in an ATP-dependent manner without itself being part of a final effector complex.</text>
</comment>
<dbReference type="Gene3D" id="3.30.230.10">
    <property type="match status" value="1"/>
</dbReference>
<dbReference type="InterPro" id="IPR042120">
    <property type="entry name" value="MutL_C_dimsub"/>
</dbReference>
<reference evidence="8 9" key="1">
    <citation type="submission" date="2016-10" db="EMBL/GenBank/DDBJ databases">
        <authorList>
            <person name="de Groot N.N."/>
        </authorList>
    </citation>
    <scope>NUCLEOTIDE SEQUENCE [LARGE SCALE GENOMIC DNA]</scope>
    <source>
        <strain evidence="8 9">CGMCC 1.5070</strain>
    </source>
</reference>
<dbReference type="OrthoDB" id="9763467at2"/>
<dbReference type="SMART" id="SM00853">
    <property type="entry name" value="MutL_C"/>
    <property type="match status" value="1"/>
</dbReference>
<dbReference type="STRING" id="474960.SAMN05216180_0701"/>
<keyword evidence="3 4" id="KW-0234">DNA repair</keyword>
<dbReference type="CDD" id="cd16926">
    <property type="entry name" value="HATPase_MutL-MLH-PMS-like"/>
    <property type="match status" value="1"/>
</dbReference>
<dbReference type="SUPFAM" id="SSF118116">
    <property type="entry name" value="DNA mismatch repair protein MutL"/>
    <property type="match status" value="1"/>
</dbReference>
<evidence type="ECO:0000256" key="5">
    <source>
        <dbReference type="SAM" id="MobiDB-lite"/>
    </source>
</evidence>
<feature type="domain" description="DNA mismatch repair protein S5" evidence="7">
    <location>
        <begin position="209"/>
        <end position="327"/>
    </location>
</feature>
<feature type="compositionally biased region" description="Polar residues" evidence="5">
    <location>
        <begin position="435"/>
        <end position="456"/>
    </location>
</feature>
<sequence length="652" mass="72075">MGIINQLDRHVAELIAAGEVVERPASIVKEVVENAIDAGATAITVEIKNGGMTFIRVTDNGSGICRDDVKIAFLSHATSKIRTEEDLDGIMTMGFRGEALASIAAVSKVELLTRCEEELEGTRFVIEGSAEQEISPAGCPKGTTIIVRDLFYNTPARLKFIKKDTSEANAVAGVLDKIAVSYPEVSFKFIRDGVLKLNTPGDCDLLSAVYAVYGKNFAKGLTKLQYNSGLISIHGLITKPEYSRANRSMQNFFINKRFVKSRTCAAALEEAYKGAIMIGKFPACILNLTIEPHTVDVNVHPAKIEVRFENEKTIFDLVYFGVKNALSTLKAPEMAALHKSAPINRIPQNEFVQQRMSAQQYQEMATAQTEKSSQNNANRAVSRSGFVKMDQGLGKQMVMQDSNNLFSGYQTKFNPSELDMDLANRKPLHILQSMPTKPPLTQQSDVVSKTNPYSSTQKDENSQYENARMVGEVFSTYILLENQDKLLVIDKHAAHERILFNKIKTQQIAQFSQTLLCPQTVTLSRDEYAVAIEHFSVLAQCGFEAEDFGGSSLLVRSAPMWLKDSDVSVVISELCSNLKNHKHDITPEVLDSLYHSVACRTAVKGGNKNAELELSAIVQILKEDASIQHCPHGRPVCVTMSKYELEKQFGRA</sequence>
<dbReference type="GO" id="GO:0032300">
    <property type="term" value="C:mismatch repair complex"/>
    <property type="evidence" value="ECO:0007669"/>
    <property type="project" value="InterPro"/>
</dbReference>
<keyword evidence="9" id="KW-1185">Reference proteome</keyword>
<dbReference type="InterPro" id="IPR013507">
    <property type="entry name" value="DNA_mismatch_S5_2-like"/>
</dbReference>
<evidence type="ECO:0000259" key="6">
    <source>
        <dbReference type="SMART" id="SM00853"/>
    </source>
</evidence>
<evidence type="ECO:0000259" key="7">
    <source>
        <dbReference type="SMART" id="SM01340"/>
    </source>
</evidence>